<organism evidence="13 14">
    <name type="scientific">Chitiniphilus purpureus</name>
    <dbReference type="NCBI Taxonomy" id="2981137"/>
    <lineage>
        <taxon>Bacteria</taxon>
        <taxon>Pseudomonadati</taxon>
        <taxon>Pseudomonadota</taxon>
        <taxon>Betaproteobacteria</taxon>
        <taxon>Neisseriales</taxon>
        <taxon>Chitinibacteraceae</taxon>
        <taxon>Chitiniphilus</taxon>
    </lineage>
</organism>
<keyword evidence="10" id="KW-0802">TPR repeat</keyword>
<feature type="repeat" description="TPR" evidence="10">
    <location>
        <begin position="156"/>
        <end position="189"/>
    </location>
</feature>
<name>A0ABY6DNC4_9NEIS</name>
<evidence type="ECO:0000256" key="3">
    <source>
        <dbReference type="ARBA" id="ARBA00004744"/>
    </source>
</evidence>
<feature type="transmembrane region" description="Helical" evidence="11">
    <location>
        <begin position="40"/>
        <end position="59"/>
    </location>
</feature>
<evidence type="ECO:0000256" key="5">
    <source>
        <dbReference type="ARBA" id="ARBA00022519"/>
    </source>
</evidence>
<comment type="pathway">
    <text evidence="3">Porphyrin-containing compound metabolism; protoheme biosynthesis.</text>
</comment>
<evidence type="ECO:0000256" key="2">
    <source>
        <dbReference type="ARBA" id="ARBA00004429"/>
    </source>
</evidence>
<evidence type="ECO:0000313" key="14">
    <source>
        <dbReference type="Proteomes" id="UP001061302"/>
    </source>
</evidence>
<keyword evidence="6 11" id="KW-0812">Transmembrane</keyword>
<evidence type="ECO:0000256" key="4">
    <source>
        <dbReference type="ARBA" id="ARBA00022475"/>
    </source>
</evidence>
<dbReference type="InterPro" id="IPR005254">
    <property type="entry name" value="Heme_biosyn_assoc_TPR_pro"/>
</dbReference>
<dbReference type="Gene3D" id="1.25.40.10">
    <property type="entry name" value="Tetratricopeptide repeat domain"/>
    <property type="match status" value="2"/>
</dbReference>
<keyword evidence="8 11" id="KW-0472">Membrane</keyword>
<evidence type="ECO:0000256" key="7">
    <source>
        <dbReference type="ARBA" id="ARBA00022989"/>
    </source>
</evidence>
<comment type="subcellular location">
    <subcellularLocation>
        <location evidence="2">Cell inner membrane</location>
        <topology evidence="2">Multi-pass membrane protein</topology>
    </subcellularLocation>
</comment>
<sequence>MKALGWIIALFALAVGFTLFARLNTGYALLFIPPWRIELSLNVFVIALVLLTLLLYCVVKLGTELGGLPGRVRQYRAERRYRASVELERQARTAFFEGRYQRAERLSADALSASSELEAIAVNGLLAARAAHAMRDFAKRDRYFERLQAKLPQQHLALTMTMAELYLDERRYDDASRALAEALSISPKLTAALKLELRLRQRNGEADAVLRLVEQLAKSEAIEVEQARRLRVQALLDSLAGRPRTPKELKDWWAKLPEADRAAVPLVLAMVDACSALGEATLAQEAIEDALASQWSSELAERYGTLGLSGEAATNQLQQAEAWLRSHPEDHLLLLTLGRLCRARGLWGKAQTYLEASLAVEPTAVAHAELARLLESLDQPDAAARHYRASLVLALPQLDIQPA</sequence>
<evidence type="ECO:0000256" key="6">
    <source>
        <dbReference type="ARBA" id="ARBA00022692"/>
    </source>
</evidence>
<dbReference type="SUPFAM" id="SSF48452">
    <property type="entry name" value="TPR-like"/>
    <property type="match status" value="1"/>
</dbReference>
<dbReference type="InterPro" id="IPR010817">
    <property type="entry name" value="HemY_N"/>
</dbReference>
<dbReference type="InterPro" id="IPR019734">
    <property type="entry name" value="TPR_rpt"/>
</dbReference>
<dbReference type="RefSeq" id="WP_263125304.1">
    <property type="nucleotide sequence ID" value="NZ_CP106753.1"/>
</dbReference>
<reference evidence="13" key="1">
    <citation type="submission" date="2022-10" db="EMBL/GenBank/DDBJ databases">
        <title>Chitiniphilus purpureus sp. nov., a novel chitin-degrading bacterium isolated from crawfish pond sediment.</title>
        <authorList>
            <person name="Li K."/>
        </authorList>
    </citation>
    <scope>NUCLEOTIDE SEQUENCE</scope>
    <source>
        <strain evidence="13">CD1</strain>
    </source>
</reference>
<keyword evidence="9" id="KW-0627">Porphyrin biosynthesis</keyword>
<evidence type="ECO:0000313" key="13">
    <source>
        <dbReference type="EMBL" id="UXY15869.1"/>
    </source>
</evidence>
<feature type="domain" description="HemY N-terminal" evidence="12">
    <location>
        <begin position="26"/>
        <end position="134"/>
    </location>
</feature>
<evidence type="ECO:0000256" key="8">
    <source>
        <dbReference type="ARBA" id="ARBA00023136"/>
    </source>
</evidence>
<dbReference type="PROSITE" id="PS50005">
    <property type="entry name" value="TPR"/>
    <property type="match status" value="1"/>
</dbReference>
<keyword evidence="14" id="KW-1185">Reference proteome</keyword>
<proteinExistence type="predicted"/>
<dbReference type="InterPro" id="IPR011990">
    <property type="entry name" value="TPR-like_helical_dom_sf"/>
</dbReference>
<keyword evidence="5" id="KW-0997">Cell inner membrane</keyword>
<evidence type="ECO:0000259" key="12">
    <source>
        <dbReference type="Pfam" id="PF07219"/>
    </source>
</evidence>
<evidence type="ECO:0000256" key="1">
    <source>
        <dbReference type="ARBA" id="ARBA00002962"/>
    </source>
</evidence>
<evidence type="ECO:0000256" key="10">
    <source>
        <dbReference type="PROSITE-ProRule" id="PRU00339"/>
    </source>
</evidence>
<dbReference type="EMBL" id="CP106753">
    <property type="protein sequence ID" value="UXY15869.1"/>
    <property type="molecule type" value="Genomic_DNA"/>
</dbReference>
<gene>
    <name evidence="13" type="ORF">N8I74_02290</name>
</gene>
<keyword evidence="7 11" id="KW-1133">Transmembrane helix</keyword>
<protein>
    <submittedName>
        <fullName evidence="13">Heme biosynthesis protein HemY</fullName>
    </submittedName>
</protein>
<evidence type="ECO:0000256" key="9">
    <source>
        <dbReference type="ARBA" id="ARBA00023244"/>
    </source>
</evidence>
<dbReference type="NCBIfam" id="TIGR00540">
    <property type="entry name" value="TPR_hemY_coli"/>
    <property type="match status" value="1"/>
</dbReference>
<dbReference type="Proteomes" id="UP001061302">
    <property type="component" value="Chromosome"/>
</dbReference>
<keyword evidence="4" id="KW-1003">Cell membrane</keyword>
<evidence type="ECO:0000256" key="11">
    <source>
        <dbReference type="SAM" id="Phobius"/>
    </source>
</evidence>
<dbReference type="Pfam" id="PF07219">
    <property type="entry name" value="HemY_N"/>
    <property type="match status" value="1"/>
</dbReference>
<comment type="function">
    <text evidence="1">Involved in a late step of protoheme IX synthesis.</text>
</comment>
<accession>A0ABY6DNC4</accession>